<feature type="domain" description="CHD subfamily II SANT-like" evidence="3">
    <location>
        <begin position="44"/>
        <end position="198"/>
    </location>
</feature>
<sequence>YEQQQEDLARQLGKGKRIRKQVNYAVGEQPEEWRDDYSDSFSASSGLSGDEGDDDDFNEKVEGRRRRREGREEKLPPLLARVNGQIEVLGFNSRQRRAFYNAVMRWGMPPPDAFNSQWLVRDLKGKSEKSFRSYVSLFMRHLCEPGCDNSETFSDGVPREGLNRQHVLSRIGIMSLIRKKVQEFEMVNGAWSIPEMQQLAESQQSKDSAIRDVDDIAKDMTPAESNGSEDIINQETAVPSLPESSESNDASNMEPPSSVCGLTSLPQAASETGEDKPSSSSTTASASLVITEEPLAEDAGGKLMIDIGDCGVSGTEDAQTVEKIVDDNGAVQTTPTVDDDSNVMVKTDDVEKEATTPSSTHEATTSSTKIVPPSDGDQKVKKGEAEEKSVSSKPKFMFNIAGTDIDYCLFFSSHTRYGSATLTVIKPLCI</sequence>
<dbReference type="Proteomes" id="UP000270296">
    <property type="component" value="Unassembled WGS sequence"/>
</dbReference>
<dbReference type="SMART" id="SM01146">
    <property type="entry name" value="DUF1086"/>
    <property type="match status" value="1"/>
</dbReference>
<feature type="compositionally biased region" description="Basic and acidic residues" evidence="2">
    <location>
        <begin position="376"/>
        <end position="388"/>
    </location>
</feature>
<feature type="compositionally biased region" description="Low complexity" evidence="2">
    <location>
        <begin position="39"/>
        <end position="48"/>
    </location>
</feature>
<evidence type="ECO:0000256" key="2">
    <source>
        <dbReference type="SAM" id="MobiDB-lite"/>
    </source>
</evidence>
<dbReference type="WBParaSite" id="SBAD_0001197801-mRNA-1">
    <property type="protein sequence ID" value="SBAD_0001197801-mRNA-1"/>
    <property type="gene ID" value="SBAD_0001197801"/>
</dbReference>
<reference evidence="6" key="1">
    <citation type="submission" date="2016-06" db="UniProtKB">
        <authorList>
            <consortium name="WormBaseParasite"/>
        </authorList>
    </citation>
    <scope>IDENTIFICATION</scope>
</reference>
<dbReference type="AlphaFoldDB" id="A0A183J6U3"/>
<reference evidence="4 5" key="2">
    <citation type="submission" date="2018-11" db="EMBL/GenBank/DDBJ databases">
        <authorList>
            <consortium name="Pathogen Informatics"/>
        </authorList>
    </citation>
    <scope>NUCLEOTIDE SEQUENCE [LARGE SCALE GENOMIC DNA]</scope>
</reference>
<dbReference type="GO" id="GO:0000785">
    <property type="term" value="C:chromatin"/>
    <property type="evidence" value="ECO:0007669"/>
    <property type="project" value="TreeGrafter"/>
</dbReference>
<protein>
    <submittedName>
        <fullName evidence="6">DUF1086 domain-containing protein</fullName>
    </submittedName>
</protein>
<dbReference type="Pfam" id="PF06465">
    <property type="entry name" value="DUF1087"/>
    <property type="match status" value="1"/>
</dbReference>
<dbReference type="GO" id="GO:0003677">
    <property type="term" value="F:DNA binding"/>
    <property type="evidence" value="ECO:0007669"/>
    <property type="project" value="InterPro"/>
</dbReference>
<evidence type="ECO:0000256" key="1">
    <source>
        <dbReference type="ARBA" id="ARBA00023242"/>
    </source>
</evidence>
<dbReference type="PANTHER" id="PTHR45623:SF17">
    <property type="entry name" value="CHROMODOMAIN-HELICASE-DNA-BINDING PROTEIN 3-RELATED"/>
    <property type="match status" value="1"/>
</dbReference>
<evidence type="ECO:0000259" key="3">
    <source>
        <dbReference type="SMART" id="SM01146"/>
    </source>
</evidence>
<feature type="region of interest" description="Disordered" evidence="2">
    <location>
        <begin position="29"/>
        <end position="72"/>
    </location>
</feature>
<name>A0A183J6U3_9BILA</name>
<feature type="compositionally biased region" description="Low complexity" evidence="2">
    <location>
        <begin position="278"/>
        <end position="287"/>
    </location>
</feature>
<dbReference type="GO" id="GO:0140658">
    <property type="term" value="F:ATP-dependent chromatin remodeler activity"/>
    <property type="evidence" value="ECO:0007669"/>
    <property type="project" value="TreeGrafter"/>
</dbReference>
<dbReference type="Pfam" id="PF06461">
    <property type="entry name" value="CHDII_SANT-like"/>
    <property type="match status" value="1"/>
</dbReference>
<dbReference type="GO" id="GO:0003682">
    <property type="term" value="F:chromatin binding"/>
    <property type="evidence" value="ECO:0007669"/>
    <property type="project" value="TreeGrafter"/>
</dbReference>
<dbReference type="GO" id="GO:0005634">
    <property type="term" value="C:nucleus"/>
    <property type="evidence" value="ECO:0007669"/>
    <property type="project" value="TreeGrafter"/>
</dbReference>
<dbReference type="InterPro" id="IPR009462">
    <property type="entry name" value="CHD_II_SANT-like"/>
</dbReference>
<organism evidence="6">
    <name type="scientific">Soboliphyme baturini</name>
    <dbReference type="NCBI Taxonomy" id="241478"/>
    <lineage>
        <taxon>Eukaryota</taxon>
        <taxon>Metazoa</taxon>
        <taxon>Ecdysozoa</taxon>
        <taxon>Nematoda</taxon>
        <taxon>Enoplea</taxon>
        <taxon>Dorylaimia</taxon>
        <taxon>Dioctophymatida</taxon>
        <taxon>Dioctophymatoidea</taxon>
        <taxon>Soboliphymatidae</taxon>
        <taxon>Soboliphyme</taxon>
    </lineage>
</organism>
<dbReference type="InterPro" id="IPR009463">
    <property type="entry name" value="DUF1087"/>
</dbReference>
<proteinExistence type="predicted"/>
<keyword evidence="1" id="KW-0539">Nucleus</keyword>
<keyword evidence="5" id="KW-1185">Reference proteome</keyword>
<feature type="compositionally biased region" description="Polar residues" evidence="2">
    <location>
        <begin position="223"/>
        <end position="270"/>
    </location>
</feature>
<dbReference type="PANTHER" id="PTHR45623">
    <property type="entry name" value="CHROMODOMAIN-HELICASE-DNA-BINDING PROTEIN 3-RELATED-RELATED"/>
    <property type="match status" value="1"/>
</dbReference>
<feature type="region of interest" description="Disordered" evidence="2">
    <location>
        <begin position="350"/>
        <end position="388"/>
    </location>
</feature>
<dbReference type="OrthoDB" id="5857104at2759"/>
<dbReference type="GO" id="GO:0042393">
    <property type="term" value="F:histone binding"/>
    <property type="evidence" value="ECO:0007669"/>
    <property type="project" value="TreeGrafter"/>
</dbReference>
<dbReference type="EMBL" id="UZAM01015988">
    <property type="protein sequence ID" value="VDP41355.1"/>
    <property type="molecule type" value="Genomic_DNA"/>
</dbReference>
<feature type="region of interest" description="Disordered" evidence="2">
    <location>
        <begin position="220"/>
        <end position="289"/>
    </location>
</feature>
<gene>
    <name evidence="4" type="ORF">SBAD_LOCUS11591</name>
</gene>
<dbReference type="GO" id="GO:0016887">
    <property type="term" value="F:ATP hydrolysis activity"/>
    <property type="evidence" value="ECO:0007669"/>
    <property type="project" value="TreeGrafter"/>
</dbReference>
<feature type="compositionally biased region" description="Polar residues" evidence="2">
    <location>
        <begin position="355"/>
        <end position="369"/>
    </location>
</feature>
<accession>A0A183J6U3</accession>
<evidence type="ECO:0000313" key="4">
    <source>
        <dbReference type="EMBL" id="VDP41355.1"/>
    </source>
</evidence>
<evidence type="ECO:0000313" key="5">
    <source>
        <dbReference type="Proteomes" id="UP000270296"/>
    </source>
</evidence>
<evidence type="ECO:0000313" key="6">
    <source>
        <dbReference type="WBParaSite" id="SBAD_0001197801-mRNA-1"/>
    </source>
</evidence>